<feature type="transmembrane region" description="Helical" evidence="1">
    <location>
        <begin position="120"/>
        <end position="140"/>
    </location>
</feature>
<protein>
    <submittedName>
        <fullName evidence="2">Uncharacterized protein</fullName>
    </submittedName>
</protein>
<reference evidence="3" key="1">
    <citation type="submission" date="2019-08" db="EMBL/GenBank/DDBJ databases">
        <title>Limnoglobus roseus gen. nov., sp. nov., a novel freshwater planctomycete with a giant genome from the family Gemmataceae.</title>
        <authorList>
            <person name="Kulichevskaya I.S."/>
            <person name="Naumoff D.G."/>
            <person name="Miroshnikov K."/>
            <person name="Ivanova A."/>
            <person name="Philippov D.A."/>
            <person name="Hakobyan A."/>
            <person name="Rijpstra I.C."/>
            <person name="Sinninghe Damste J.S."/>
            <person name="Liesack W."/>
            <person name="Dedysh S.N."/>
        </authorList>
    </citation>
    <scope>NUCLEOTIDE SEQUENCE [LARGE SCALE GENOMIC DNA]</scope>
    <source>
        <strain evidence="3">PX52</strain>
    </source>
</reference>
<dbReference type="OrthoDB" id="7676218at2"/>
<feature type="transmembrane region" description="Helical" evidence="1">
    <location>
        <begin position="21"/>
        <end position="40"/>
    </location>
</feature>
<dbReference type="EMBL" id="CP042425">
    <property type="protein sequence ID" value="QEL20374.1"/>
    <property type="molecule type" value="Genomic_DNA"/>
</dbReference>
<organism evidence="2 3">
    <name type="scientific">Limnoglobus roseus</name>
    <dbReference type="NCBI Taxonomy" id="2598579"/>
    <lineage>
        <taxon>Bacteria</taxon>
        <taxon>Pseudomonadati</taxon>
        <taxon>Planctomycetota</taxon>
        <taxon>Planctomycetia</taxon>
        <taxon>Gemmatales</taxon>
        <taxon>Gemmataceae</taxon>
        <taxon>Limnoglobus</taxon>
    </lineage>
</organism>
<name>A0A5C1AT47_9BACT</name>
<evidence type="ECO:0000313" key="2">
    <source>
        <dbReference type="EMBL" id="QEL20374.1"/>
    </source>
</evidence>
<keyword evidence="1" id="KW-0812">Transmembrane</keyword>
<feature type="transmembrane region" description="Helical" evidence="1">
    <location>
        <begin position="175"/>
        <end position="194"/>
    </location>
</feature>
<evidence type="ECO:0000256" key="1">
    <source>
        <dbReference type="SAM" id="Phobius"/>
    </source>
</evidence>
<evidence type="ECO:0000313" key="3">
    <source>
        <dbReference type="Proteomes" id="UP000324974"/>
    </source>
</evidence>
<dbReference type="KEGG" id="lrs:PX52LOC_07467"/>
<accession>A0A5C1AT47</accession>
<gene>
    <name evidence="2" type="ORF">PX52LOC_07467</name>
</gene>
<feature type="transmembrane region" description="Helical" evidence="1">
    <location>
        <begin position="82"/>
        <end position="100"/>
    </location>
</feature>
<dbReference type="AlphaFoldDB" id="A0A5C1AT47"/>
<keyword evidence="1" id="KW-0472">Membrane</keyword>
<feature type="transmembrane region" description="Helical" evidence="1">
    <location>
        <begin position="52"/>
        <end position="70"/>
    </location>
</feature>
<dbReference type="Proteomes" id="UP000324974">
    <property type="component" value="Chromosome"/>
</dbReference>
<sequence length="205" mass="22966">MNAPTATVAIPPQAPPTRWPFAIAFALFGLGLAAAVAVSLTEQNLNLYRARFTIWLVMLLVTPAFCRYALGRRTDAQWRRWRWFWTFAGLAYFVHLYYGLRAFHFSLNDVYAKQGSLTATSNLIVSALWALDLVQIWLLGRNLPRWGRVLQFAAVVLVFISAFTATVIFKTGYIHNAGLVMTVIVAGCVVYGLLDCYSSRQPGKP</sequence>
<feature type="transmembrane region" description="Helical" evidence="1">
    <location>
        <begin position="152"/>
        <end position="169"/>
    </location>
</feature>
<dbReference type="RefSeq" id="WP_149114681.1">
    <property type="nucleotide sequence ID" value="NZ_CP042425.1"/>
</dbReference>
<proteinExistence type="predicted"/>
<keyword evidence="3" id="KW-1185">Reference proteome</keyword>
<keyword evidence="1" id="KW-1133">Transmembrane helix</keyword>